<dbReference type="HOGENOM" id="CLU_005126_10_1_1"/>
<proteinExistence type="predicted"/>
<evidence type="ECO:0000259" key="9">
    <source>
        <dbReference type="Pfam" id="PF00999"/>
    </source>
</evidence>
<evidence type="ECO:0000256" key="6">
    <source>
        <dbReference type="ARBA" id="ARBA00023136"/>
    </source>
</evidence>
<evidence type="ECO:0000256" key="1">
    <source>
        <dbReference type="ARBA" id="ARBA00004141"/>
    </source>
</evidence>
<reference evidence="10 11" key="1">
    <citation type="submission" date="2014-04" db="EMBL/GenBank/DDBJ databases">
        <title>Evolutionary Origins and Diversification of the Mycorrhizal Mutualists.</title>
        <authorList>
            <consortium name="DOE Joint Genome Institute"/>
            <consortium name="Mycorrhizal Genomics Consortium"/>
            <person name="Kohler A."/>
            <person name="Kuo A."/>
            <person name="Nagy L.G."/>
            <person name="Floudas D."/>
            <person name="Copeland A."/>
            <person name="Barry K.W."/>
            <person name="Cichocki N."/>
            <person name="Veneault-Fourrey C."/>
            <person name="LaButti K."/>
            <person name="Lindquist E.A."/>
            <person name="Lipzen A."/>
            <person name="Lundell T."/>
            <person name="Morin E."/>
            <person name="Murat C."/>
            <person name="Riley R."/>
            <person name="Ohm R."/>
            <person name="Sun H."/>
            <person name="Tunlid A."/>
            <person name="Henrissat B."/>
            <person name="Grigoriev I.V."/>
            <person name="Hibbett D.S."/>
            <person name="Martin F."/>
        </authorList>
    </citation>
    <scope>NUCLEOTIDE SEQUENCE [LARGE SCALE GENOMIC DNA]</scope>
    <source>
        <strain evidence="10 11">MD-312</strain>
    </source>
</reference>
<dbReference type="GO" id="GO:0015297">
    <property type="term" value="F:antiporter activity"/>
    <property type="evidence" value="ECO:0007669"/>
    <property type="project" value="InterPro"/>
</dbReference>
<protein>
    <recommendedName>
        <fullName evidence="9">Cation/H+ exchanger transmembrane domain-containing protein</fullName>
    </recommendedName>
</protein>
<organism evidence="10 11">
    <name type="scientific">Hydnomerulius pinastri MD-312</name>
    <dbReference type="NCBI Taxonomy" id="994086"/>
    <lineage>
        <taxon>Eukaryota</taxon>
        <taxon>Fungi</taxon>
        <taxon>Dikarya</taxon>
        <taxon>Basidiomycota</taxon>
        <taxon>Agaricomycotina</taxon>
        <taxon>Agaricomycetes</taxon>
        <taxon>Agaricomycetidae</taxon>
        <taxon>Boletales</taxon>
        <taxon>Boletales incertae sedis</taxon>
        <taxon>Leucogyrophana</taxon>
    </lineage>
</organism>
<name>A0A0C9W9U0_9AGAM</name>
<comment type="subcellular location">
    <subcellularLocation>
        <location evidence="1">Membrane</location>
        <topology evidence="1">Multi-pass membrane protein</topology>
    </subcellularLocation>
</comment>
<feature type="transmembrane region" description="Helical" evidence="8">
    <location>
        <begin position="344"/>
        <end position="365"/>
    </location>
</feature>
<dbReference type="OrthoDB" id="2687058at2759"/>
<dbReference type="GO" id="GO:0016020">
    <property type="term" value="C:membrane"/>
    <property type="evidence" value="ECO:0007669"/>
    <property type="project" value="UniProtKB-SubCell"/>
</dbReference>
<keyword evidence="5" id="KW-0406">Ion transport</keyword>
<feature type="transmembrane region" description="Helical" evidence="8">
    <location>
        <begin position="385"/>
        <end position="407"/>
    </location>
</feature>
<dbReference type="InterPro" id="IPR050794">
    <property type="entry name" value="CPA2_transporter"/>
</dbReference>
<feature type="transmembrane region" description="Helical" evidence="8">
    <location>
        <begin position="70"/>
        <end position="88"/>
    </location>
</feature>
<feature type="transmembrane region" description="Helical" evidence="8">
    <location>
        <begin position="281"/>
        <end position="308"/>
    </location>
</feature>
<feature type="transmembrane region" description="Helical" evidence="8">
    <location>
        <begin position="203"/>
        <end position="229"/>
    </location>
</feature>
<evidence type="ECO:0000256" key="2">
    <source>
        <dbReference type="ARBA" id="ARBA00022448"/>
    </source>
</evidence>
<feature type="region of interest" description="Disordered" evidence="7">
    <location>
        <begin position="446"/>
        <end position="472"/>
    </location>
</feature>
<keyword evidence="3 8" id="KW-0812">Transmembrane</keyword>
<evidence type="ECO:0000256" key="8">
    <source>
        <dbReference type="SAM" id="Phobius"/>
    </source>
</evidence>
<dbReference type="Gene3D" id="1.20.1530.20">
    <property type="match status" value="1"/>
</dbReference>
<accession>A0A0C9W9U0</accession>
<keyword evidence="11" id="KW-1185">Reference proteome</keyword>
<dbReference type="Pfam" id="PF00999">
    <property type="entry name" value="Na_H_Exchanger"/>
    <property type="match status" value="1"/>
</dbReference>
<feature type="domain" description="Cation/H+ exchanger transmembrane" evidence="9">
    <location>
        <begin position="52"/>
        <end position="435"/>
    </location>
</feature>
<keyword evidence="6 8" id="KW-0472">Membrane</keyword>
<feature type="transmembrane region" description="Helical" evidence="8">
    <location>
        <begin position="170"/>
        <end position="191"/>
    </location>
</feature>
<keyword evidence="4 8" id="KW-1133">Transmembrane helix</keyword>
<dbReference type="GO" id="GO:1902600">
    <property type="term" value="P:proton transmembrane transport"/>
    <property type="evidence" value="ECO:0007669"/>
    <property type="project" value="InterPro"/>
</dbReference>
<dbReference type="InterPro" id="IPR038770">
    <property type="entry name" value="Na+/solute_symporter_sf"/>
</dbReference>
<gene>
    <name evidence="10" type="ORF">HYDPIDRAFT_28527</name>
</gene>
<dbReference type="Proteomes" id="UP000053820">
    <property type="component" value="Unassembled WGS sequence"/>
</dbReference>
<evidence type="ECO:0000256" key="3">
    <source>
        <dbReference type="ARBA" id="ARBA00022692"/>
    </source>
</evidence>
<dbReference type="PANTHER" id="PTHR32468:SF0">
    <property type="entry name" value="K(+)_H(+) ANTIPORTER 1"/>
    <property type="match status" value="1"/>
</dbReference>
<feature type="region of interest" description="Disordered" evidence="7">
    <location>
        <begin position="608"/>
        <end position="627"/>
    </location>
</feature>
<dbReference type="AlphaFoldDB" id="A0A0C9W9U0"/>
<dbReference type="PANTHER" id="PTHR32468">
    <property type="entry name" value="CATION/H + ANTIPORTER"/>
    <property type="match status" value="1"/>
</dbReference>
<evidence type="ECO:0000313" key="10">
    <source>
        <dbReference type="EMBL" id="KIJ64593.1"/>
    </source>
</evidence>
<dbReference type="EMBL" id="KN839846">
    <property type="protein sequence ID" value="KIJ64593.1"/>
    <property type="molecule type" value="Genomic_DNA"/>
</dbReference>
<evidence type="ECO:0000256" key="5">
    <source>
        <dbReference type="ARBA" id="ARBA00023065"/>
    </source>
</evidence>
<dbReference type="InterPro" id="IPR006153">
    <property type="entry name" value="Cation/H_exchanger_TM"/>
</dbReference>
<evidence type="ECO:0000256" key="4">
    <source>
        <dbReference type="ARBA" id="ARBA00022989"/>
    </source>
</evidence>
<evidence type="ECO:0000256" key="7">
    <source>
        <dbReference type="SAM" id="MobiDB-lite"/>
    </source>
</evidence>
<feature type="transmembrane region" description="Helical" evidence="8">
    <location>
        <begin position="41"/>
        <end position="63"/>
    </location>
</feature>
<evidence type="ECO:0000313" key="11">
    <source>
        <dbReference type="Proteomes" id="UP000053820"/>
    </source>
</evidence>
<feature type="transmembrane region" description="Helical" evidence="8">
    <location>
        <begin position="100"/>
        <end position="122"/>
    </location>
</feature>
<feature type="transmembrane region" description="Helical" evidence="8">
    <location>
        <begin position="314"/>
        <end position="337"/>
    </location>
</feature>
<feature type="transmembrane region" description="Helical" evidence="8">
    <location>
        <begin position="235"/>
        <end position="260"/>
    </location>
</feature>
<feature type="transmembrane region" description="Helical" evidence="8">
    <location>
        <begin position="134"/>
        <end position="158"/>
    </location>
</feature>
<sequence>MSEFSETTIKVLQSITKREVAGQGGLLDGQDPSAYNTADPLRLWIIQISVIILMAQTLSLGLGRIRQPKVIAEVLGGILLGPTAFGRIPGFTNHVFPANSIPYLSLTANIGLCLFLFIIGLEIDPSIIRRNARLSVVVSLSGVVLPFAIGCGISVPLYHNFIAASANFHYFMLFVGVSYSITAFPVLCRILTELKLLDTTVGLIVLSAGVANDVIGWTLLALAVAFVNATSGLTALWTFLTCVAFTLFLLFPVKWVLLWLARKSGSTVNGPTMPFMTVIMLLLWGSSFFTDIVGVNAIFGAFIVGVIVPREGGVALAMAEKLEDMVGIVFLPIYFTISGLKTNLGLINTGTAWGFVFAIAVLDFTGKFTGCSLSSRALGFSWREATTVGSLMTCKGLVELIVLNVGLSAGILTQQIFSMFVLEALILTFMTTPVVSVLYPPERRTHAPGAGPAHISAPKGDSKGATEDDQSSLVMEDQPWRSRFTVVLDRFEHMPGIMALTKLVLPPTTDGLTSIRTSGKLALSIDALRLMELSDRTSAVIKSSMTETLIRTDPLMGVFRMFGEQSDMPVSASLAVVPHNDWSQSVANHAKTHGSQLVLIPWLPPSLGPTGESTEAGPSQPRATKAEHNPFDTFFGISSKDNSGSTIHSHFVRSILMHSKTDVAIFVDTGDHAGTSGPQHILFPFFGGPDDRLALEFVVQLCANSRMTATAIKVAKGPVEELLARPHSALLDEKVDLENGPAVSSIIAFPDTIYGQPNTEFRLQSETADSITWSRYASPVFEKDDHPQLRTALSRVEFTELSTPTPLHAITQRTKTLRETHRRLLVVTGRSKRLVAETHQQELKQIVEEHGSTGYDLVKKTIGDVATSFVISGSQNALVVVQAASESSDEV</sequence>
<keyword evidence="2" id="KW-0813">Transport</keyword>